<dbReference type="Proteomes" id="UP001529491">
    <property type="component" value="Chromosome"/>
</dbReference>
<feature type="domain" description="HNH nuclease" evidence="1">
    <location>
        <begin position="460"/>
        <end position="499"/>
    </location>
</feature>
<dbReference type="Pfam" id="PF13489">
    <property type="entry name" value="Methyltransf_23"/>
    <property type="match status" value="1"/>
</dbReference>
<evidence type="ECO:0000313" key="2">
    <source>
        <dbReference type="EMBL" id="WOT05024.1"/>
    </source>
</evidence>
<keyword evidence="2" id="KW-0489">Methyltransferase</keyword>
<dbReference type="InterPro" id="IPR029063">
    <property type="entry name" value="SAM-dependent_MTases_sf"/>
</dbReference>
<organism evidence="2 3">
    <name type="scientific">Shewanella youngdeokensis</name>
    <dbReference type="NCBI Taxonomy" id="2999068"/>
    <lineage>
        <taxon>Bacteria</taxon>
        <taxon>Pseudomonadati</taxon>
        <taxon>Pseudomonadota</taxon>
        <taxon>Gammaproteobacteria</taxon>
        <taxon>Alteromonadales</taxon>
        <taxon>Shewanellaceae</taxon>
        <taxon>Shewanella</taxon>
    </lineage>
</organism>
<dbReference type="Gene3D" id="3.40.50.150">
    <property type="entry name" value="Vaccinia Virus protein VP39"/>
    <property type="match status" value="1"/>
</dbReference>
<keyword evidence="3" id="KW-1185">Reference proteome</keyword>
<dbReference type="GO" id="GO:0032259">
    <property type="term" value="P:methylation"/>
    <property type="evidence" value="ECO:0007669"/>
    <property type="project" value="UniProtKB-KW"/>
</dbReference>
<name>A0ABZ0JZV1_9GAMM</name>
<dbReference type="GO" id="GO:0008168">
    <property type="term" value="F:methyltransferase activity"/>
    <property type="evidence" value="ECO:0007669"/>
    <property type="project" value="UniProtKB-KW"/>
</dbReference>
<proteinExistence type="predicted"/>
<evidence type="ECO:0000313" key="3">
    <source>
        <dbReference type="Proteomes" id="UP001529491"/>
    </source>
</evidence>
<dbReference type="EMBL" id="CP136522">
    <property type="protein sequence ID" value="WOT05024.1"/>
    <property type="molecule type" value="Genomic_DNA"/>
</dbReference>
<keyword evidence="2" id="KW-0808">Transferase</keyword>
<dbReference type="Pfam" id="PF13395">
    <property type="entry name" value="HNH_4"/>
    <property type="match status" value="1"/>
</dbReference>
<accession>A0ABZ0JZV1</accession>
<dbReference type="InterPro" id="IPR003615">
    <property type="entry name" value="HNH_nuc"/>
</dbReference>
<dbReference type="CDD" id="cd02440">
    <property type="entry name" value="AdoMet_MTases"/>
    <property type="match status" value="1"/>
</dbReference>
<gene>
    <name evidence="2" type="ORF">RGE70_17280</name>
</gene>
<sequence>MTDFYSDNVKDLSAQYNAQQFEEVHQSWQAYWPRHGQRVLDVGAGTGRDSNWFAEQGCDVYALEPNTKMRTEGQRYTHSQDVTWLADSLPDLKNILALGLRFDLILLSAVWMHVPTSQRDRAFRKLSNLLSANGKLVITLRHGEFTDGRKSYPVSVAEQEMLAKRYALEMVHVQKASDNMNRASVSWETVVMNLPDDGSGDLIKIRHILVNDNKVATYKLALLRALVRIADAHPVSVCDKTDGKVALPLGLVALYWVKQYRRLLSFPLAHNANGCQQGIMQSSNANKGLGFIKHSWHALNNLSADDICIGSLFLGDEGKAVTGALSDSAATIRDMPVKHLWNSDKSSHIFEVQKRTVRKTGHVLIDKQYLESFGEFILDDSFWQSLKVFGGWIEPLIVNQWISKMQSFDANRAQNITLEQYHQALQWIDAKHDTKFARHRADEMIQQGQLLASVWSGRDIKNKYHMDHCIPFAHWPNNDLWNLLPTSEKENLNKKDRVPSQQILKHSKGRVIDWWSNAWGTERSKKAFMVQSVMALPGLDAHTSNFDDVFDAMSLQVRGVKGKLLVTEWSPKFNSL</sequence>
<evidence type="ECO:0000259" key="1">
    <source>
        <dbReference type="Pfam" id="PF13395"/>
    </source>
</evidence>
<dbReference type="RefSeq" id="WP_310472661.1">
    <property type="nucleotide sequence ID" value="NZ_CP136522.1"/>
</dbReference>
<dbReference type="PANTHER" id="PTHR43861">
    <property type="entry name" value="TRANS-ACONITATE 2-METHYLTRANSFERASE-RELATED"/>
    <property type="match status" value="1"/>
</dbReference>
<reference evidence="2 3" key="1">
    <citation type="submission" date="2023-10" db="EMBL/GenBank/DDBJ databases">
        <title>Complete genome sequence of Shewanella sp. DAU334.</title>
        <authorList>
            <person name="Lee Y.-S."/>
            <person name="Jeong H.-R."/>
            <person name="Hwang E.-J."/>
            <person name="Choi Y.-L."/>
            <person name="Kim G.-D."/>
        </authorList>
    </citation>
    <scope>NUCLEOTIDE SEQUENCE [LARGE SCALE GENOMIC DNA]</scope>
    <source>
        <strain evidence="2 3">DAU334</strain>
    </source>
</reference>
<protein>
    <submittedName>
        <fullName evidence="2">Methyltransferase domain-containing protein</fullName>
    </submittedName>
</protein>
<dbReference type="SUPFAM" id="SSF53335">
    <property type="entry name" value="S-adenosyl-L-methionine-dependent methyltransferases"/>
    <property type="match status" value="1"/>
</dbReference>